<accession>G8R3H8</accession>
<dbReference type="Proteomes" id="UP000005631">
    <property type="component" value="Chromosome"/>
</dbReference>
<name>G8R3H8_OWEHD</name>
<organism evidence="1 2">
    <name type="scientific">Owenweeksia hongkongensis (strain DSM 17368 / CIP 108786 / JCM 12287 / NRRL B-23963 / UST20020801)</name>
    <dbReference type="NCBI Taxonomy" id="926562"/>
    <lineage>
        <taxon>Bacteria</taxon>
        <taxon>Pseudomonadati</taxon>
        <taxon>Bacteroidota</taxon>
        <taxon>Flavobacteriia</taxon>
        <taxon>Flavobacteriales</taxon>
        <taxon>Owenweeksiaceae</taxon>
        <taxon>Owenweeksia</taxon>
    </lineage>
</organism>
<dbReference type="EMBL" id="CP003156">
    <property type="protein sequence ID" value="AEV33034.1"/>
    <property type="molecule type" value="Genomic_DNA"/>
</dbReference>
<proteinExistence type="predicted"/>
<evidence type="ECO:0000313" key="2">
    <source>
        <dbReference type="Proteomes" id="UP000005631"/>
    </source>
</evidence>
<reference evidence="1 2" key="1">
    <citation type="journal article" date="2012" name="Stand. Genomic Sci.">
        <title>Genome sequence of the orange-pigmented seawater bacterium Owenweeksia hongkongensis type strain (UST20020801(T)).</title>
        <authorList>
            <person name="Riedel T."/>
            <person name="Held B."/>
            <person name="Nolan M."/>
            <person name="Lucas S."/>
            <person name="Lapidus A."/>
            <person name="Tice H."/>
            <person name="Del Rio T.G."/>
            <person name="Cheng J.F."/>
            <person name="Han C."/>
            <person name="Tapia R."/>
            <person name="Goodwin L.A."/>
            <person name="Pitluck S."/>
            <person name="Liolios K."/>
            <person name="Mavromatis K."/>
            <person name="Pagani I."/>
            <person name="Ivanova N."/>
            <person name="Mikhailova N."/>
            <person name="Pati A."/>
            <person name="Chen A."/>
            <person name="Palaniappan K."/>
            <person name="Rohde M."/>
            <person name="Tindall B.J."/>
            <person name="Detter J.C."/>
            <person name="Goker M."/>
            <person name="Woyke T."/>
            <person name="Bristow J."/>
            <person name="Eisen J.A."/>
            <person name="Markowitz V."/>
            <person name="Hugenholtz P."/>
            <person name="Klenk H.P."/>
            <person name="Kyrpides N.C."/>
        </authorList>
    </citation>
    <scope>NUCLEOTIDE SEQUENCE</scope>
    <source>
        <strain evidence="2">DSM 17368 / JCM 12287 / NRRL B-23963</strain>
    </source>
</reference>
<dbReference type="STRING" id="926562.Oweho_2058"/>
<protein>
    <submittedName>
        <fullName evidence="1">Uncharacterized protein</fullName>
    </submittedName>
</protein>
<dbReference type="InterPro" id="IPR036412">
    <property type="entry name" value="HAD-like_sf"/>
</dbReference>
<dbReference type="SUPFAM" id="SSF56784">
    <property type="entry name" value="HAD-like"/>
    <property type="match status" value="1"/>
</dbReference>
<dbReference type="AlphaFoldDB" id="G8R3H8"/>
<sequence length="213" mass="24371">MNRVFFDLPAVIKYDNIPLRECLMEALRTITKTPIDQQDLSWNENCSGVLINVFRNNLGRFPSNEEYDEVRALFRENLKKLFIEEEEMFDVWPGVQNVFESIEKRKDWEYYLVSDYWEIGTRFILDSCGVHSGSLKMCTADNALSGSDAIQRILNGKGKSKNRGEAFLVVSSHTSTAKHIAIDQPSLTIIDHTSITSSDDVYPRFSELFAVEG</sequence>
<dbReference type="RefSeq" id="WP_014202384.1">
    <property type="nucleotide sequence ID" value="NC_016599.1"/>
</dbReference>
<dbReference type="KEGG" id="oho:Oweho_2058"/>
<gene>
    <name evidence="1" type="ordered locus">Oweho_2058</name>
</gene>
<dbReference type="HOGENOM" id="CLU_1293270_0_0_10"/>
<evidence type="ECO:0000313" key="1">
    <source>
        <dbReference type="EMBL" id="AEV33034.1"/>
    </source>
</evidence>
<keyword evidence="2" id="KW-1185">Reference proteome</keyword>